<evidence type="ECO:0000313" key="4">
    <source>
        <dbReference type="Proteomes" id="UP000651010"/>
    </source>
</evidence>
<dbReference type="SUPFAM" id="SSF56672">
    <property type="entry name" value="DNA/RNA polymerases"/>
    <property type="match status" value="1"/>
</dbReference>
<dbReference type="EMBL" id="JACZZA010000001">
    <property type="protein sequence ID" value="MBE1159242.1"/>
    <property type="molecule type" value="Genomic_DNA"/>
</dbReference>
<dbReference type="Proteomes" id="UP000651010">
    <property type="component" value="Unassembled WGS sequence"/>
</dbReference>
<gene>
    <name evidence="3" type="ORF">IGX34_02520</name>
</gene>
<dbReference type="InterPro" id="IPR001126">
    <property type="entry name" value="UmuC"/>
</dbReference>
<evidence type="ECO:0000259" key="2">
    <source>
        <dbReference type="Pfam" id="PF00817"/>
    </source>
</evidence>
<dbReference type="CDD" id="cd03468">
    <property type="entry name" value="PolY_like"/>
    <property type="match status" value="1"/>
</dbReference>
<name>A0ABR9G5A9_9GAMM</name>
<feature type="domain" description="UmuC" evidence="2">
    <location>
        <begin position="23"/>
        <end position="144"/>
    </location>
</feature>
<proteinExistence type="predicted"/>
<evidence type="ECO:0000256" key="1">
    <source>
        <dbReference type="ARBA" id="ARBA00022763"/>
    </source>
</evidence>
<dbReference type="PANTHER" id="PTHR35369:SF2">
    <property type="entry name" value="BLR3025 PROTEIN"/>
    <property type="match status" value="1"/>
</dbReference>
<protein>
    <submittedName>
        <fullName evidence="3">DNA polymerase Y family protein</fullName>
    </submittedName>
</protein>
<accession>A0ABR9G5A9</accession>
<dbReference type="RefSeq" id="WP_192554081.1">
    <property type="nucleotide sequence ID" value="NZ_JACZZA010000001.1"/>
</dbReference>
<dbReference type="Pfam" id="PF00817">
    <property type="entry name" value="IMS"/>
    <property type="match status" value="1"/>
</dbReference>
<keyword evidence="4" id="KW-1185">Reference proteome</keyword>
<reference evidence="3 4" key="1">
    <citation type="submission" date="2020-09" db="EMBL/GenBank/DDBJ databases">
        <title>Dyella sp. 7MK23 isolated from forest soil.</title>
        <authorList>
            <person name="Fu J."/>
        </authorList>
    </citation>
    <scope>NUCLEOTIDE SEQUENCE [LARGE SCALE GENOMIC DNA]</scope>
    <source>
        <strain evidence="3 4">7MK23</strain>
    </source>
</reference>
<dbReference type="InterPro" id="IPR050356">
    <property type="entry name" value="SulA_CellDiv_inhibitor"/>
</dbReference>
<dbReference type="InterPro" id="IPR043502">
    <property type="entry name" value="DNA/RNA_pol_sf"/>
</dbReference>
<comment type="caution">
    <text evidence="3">The sequence shown here is derived from an EMBL/GenBank/DDBJ whole genome shotgun (WGS) entry which is preliminary data.</text>
</comment>
<organism evidence="3 4">
    <name type="scientific">Dyella acidiphila</name>
    <dbReference type="NCBI Taxonomy" id="2775866"/>
    <lineage>
        <taxon>Bacteria</taxon>
        <taxon>Pseudomonadati</taxon>
        <taxon>Pseudomonadota</taxon>
        <taxon>Gammaproteobacteria</taxon>
        <taxon>Lysobacterales</taxon>
        <taxon>Rhodanobacteraceae</taxon>
        <taxon>Dyella</taxon>
    </lineage>
</organism>
<evidence type="ECO:0000313" key="3">
    <source>
        <dbReference type="EMBL" id="MBE1159242.1"/>
    </source>
</evidence>
<sequence length="466" mass="51684">MLWACLLLPQLALDGVLRRRADDSPLVLVDGPANARSIVAANASARAAGLYLGQRLTAAQALLAQFEVMSYDPAEVERWQQFLAGVAYRYSSQVALLPHAIVLEISKSQSLFGAWGKMAASLRQDFAELGFRHRMAAAPTPYGAYVLAGVGDGLAVFTQDALRRALDDVPLPQSRLPAHAVDALPRMGVRRLGPLLRMPRDGLQRRFGAELLQAMDRLTGEHPAGLDLYLPPDAVDWRIELSHEVENIAALVFPLKRMMSDLAAYLAGRDGGVQRFLLRLEQRDGTATEVPVGMLAPERGAEVLFEAARGRLERVQLSAPVLALRLVADDLPGFVPAGRDLFDERPANALSFEQLRERLRARLGDAAVYRLGTTIDPRPEHSQRIATQNDSFIEPRPRPTWLLQRPLPWRGPMHVLAGPERMETGWWDGDTVRRDYYVVENAQGQRAWVFCAAGEQCGWMLHGWFA</sequence>
<keyword evidence="1" id="KW-0227">DNA damage</keyword>
<dbReference type="PANTHER" id="PTHR35369">
    <property type="entry name" value="BLR3025 PROTEIN-RELATED"/>
    <property type="match status" value="1"/>
</dbReference>